<comment type="pathway">
    <text evidence="1">Cofactor biosynthesis; (R)-pantothenate biosynthesis; (R)-pantothenate from (R)-pantoate and beta-alanine: step 1/1.</text>
</comment>
<dbReference type="PANTHER" id="PTHR21299">
    <property type="entry name" value="CYTIDYLATE KINASE/PANTOATE-BETA-ALANINE LIGASE"/>
    <property type="match status" value="1"/>
</dbReference>
<evidence type="ECO:0000256" key="1">
    <source>
        <dbReference type="ARBA" id="ARBA00004990"/>
    </source>
</evidence>
<proteinExistence type="inferred from homology"/>
<keyword evidence="4 9" id="KW-0436">Ligase</keyword>
<dbReference type="CDD" id="cd00560">
    <property type="entry name" value="PanC"/>
    <property type="match status" value="1"/>
</dbReference>
<dbReference type="Pfam" id="PF02569">
    <property type="entry name" value="Pantoate_ligase"/>
    <property type="match status" value="1"/>
</dbReference>
<evidence type="ECO:0000256" key="7">
    <source>
        <dbReference type="ARBA" id="ARBA00022840"/>
    </source>
</evidence>
<dbReference type="GO" id="GO:0005524">
    <property type="term" value="F:ATP binding"/>
    <property type="evidence" value="ECO:0007669"/>
    <property type="project" value="UniProtKB-KW"/>
</dbReference>
<dbReference type="GO" id="GO:0015940">
    <property type="term" value="P:pantothenate biosynthetic process"/>
    <property type="evidence" value="ECO:0007669"/>
    <property type="project" value="UniProtKB-UniPathway"/>
</dbReference>
<dbReference type="SUPFAM" id="SSF52374">
    <property type="entry name" value="Nucleotidylyl transferase"/>
    <property type="match status" value="1"/>
</dbReference>
<evidence type="ECO:0000256" key="5">
    <source>
        <dbReference type="ARBA" id="ARBA00022655"/>
    </source>
</evidence>
<keyword evidence="5" id="KW-0566">Pantothenate biosynthesis</keyword>
<dbReference type="EMBL" id="AMCI01001990">
    <property type="protein sequence ID" value="EJX03904.1"/>
    <property type="molecule type" value="Genomic_DNA"/>
</dbReference>
<evidence type="ECO:0000256" key="4">
    <source>
        <dbReference type="ARBA" id="ARBA00022598"/>
    </source>
</evidence>
<organism evidence="9">
    <name type="scientific">gut metagenome</name>
    <dbReference type="NCBI Taxonomy" id="749906"/>
    <lineage>
        <taxon>unclassified sequences</taxon>
        <taxon>metagenomes</taxon>
        <taxon>organismal metagenomes</taxon>
    </lineage>
</organism>
<evidence type="ECO:0000256" key="6">
    <source>
        <dbReference type="ARBA" id="ARBA00022741"/>
    </source>
</evidence>
<reference evidence="9" key="1">
    <citation type="journal article" date="2012" name="PLoS ONE">
        <title>Gene sets for utilization of primary and secondary nutrition supplies in the distal gut of endangered iberian lynx.</title>
        <authorList>
            <person name="Alcaide M."/>
            <person name="Messina E."/>
            <person name="Richter M."/>
            <person name="Bargiela R."/>
            <person name="Peplies J."/>
            <person name="Huws S.A."/>
            <person name="Newbold C.J."/>
            <person name="Golyshin P.N."/>
            <person name="Simon M.A."/>
            <person name="Lopez G."/>
            <person name="Yakimov M.M."/>
            <person name="Ferrer M."/>
        </authorList>
    </citation>
    <scope>NUCLEOTIDE SEQUENCE</scope>
</reference>
<dbReference type="Gene3D" id="3.40.50.620">
    <property type="entry name" value="HUPs"/>
    <property type="match status" value="1"/>
</dbReference>
<evidence type="ECO:0000313" key="9">
    <source>
        <dbReference type="EMBL" id="EJX03904.1"/>
    </source>
</evidence>
<dbReference type="HAMAP" id="MF_00158">
    <property type="entry name" value="PanC"/>
    <property type="match status" value="1"/>
</dbReference>
<protein>
    <recommendedName>
        <fullName evidence="3">pantoate--beta-alanine ligase (AMP-forming)</fullName>
        <ecNumber evidence="3">6.3.2.1</ecNumber>
    </recommendedName>
</protein>
<evidence type="ECO:0000256" key="3">
    <source>
        <dbReference type="ARBA" id="ARBA00012219"/>
    </source>
</evidence>
<dbReference type="GO" id="GO:0005829">
    <property type="term" value="C:cytosol"/>
    <property type="evidence" value="ECO:0007669"/>
    <property type="project" value="TreeGrafter"/>
</dbReference>
<comment type="caution">
    <text evidence="9">The sequence shown here is derived from an EMBL/GenBank/DDBJ whole genome shotgun (WGS) entry which is preliminary data.</text>
</comment>
<keyword evidence="7" id="KW-0067">ATP-binding</keyword>
<dbReference type="InterPro" id="IPR003721">
    <property type="entry name" value="Pantoate_ligase"/>
</dbReference>
<evidence type="ECO:0000256" key="8">
    <source>
        <dbReference type="ARBA" id="ARBA00048258"/>
    </source>
</evidence>
<comment type="similarity">
    <text evidence="2">Belongs to the pantothenate synthetase family.</text>
</comment>
<dbReference type="NCBIfam" id="TIGR00018">
    <property type="entry name" value="panC"/>
    <property type="match status" value="1"/>
</dbReference>
<accession>J9GAN6</accession>
<name>J9GAN6_9ZZZZ</name>
<keyword evidence="6" id="KW-0547">Nucleotide-binding</keyword>
<evidence type="ECO:0000256" key="2">
    <source>
        <dbReference type="ARBA" id="ARBA00009256"/>
    </source>
</evidence>
<dbReference type="GO" id="GO:0004592">
    <property type="term" value="F:pantoate-beta-alanine ligase activity"/>
    <property type="evidence" value="ECO:0007669"/>
    <property type="project" value="UniProtKB-EC"/>
</dbReference>
<sequence>MRAQGKTIGLVPTMGALHAGHASLVKKAVAENDVVVVSDFVNPTQFNDQNDLLKYPRTLEADCALLKQIGASFVFAPSVEEIYPEPDTRQFSYAPLDTVMEGRFRPGHFNGVCQIVSKLFYIVKPTRAYFGEKDFQQLAIIREMVRQLDFDGLQIVGCPIVREEDGLALSSRNARLSATEREEALNISQTLFKSRTYAQSHTVAETQAYVENAIHAAKGLRLEYFEIVNATTLQRIDSWEEAEEAVGCITVFCGEVRLIDNIKYTKE</sequence>
<gene>
    <name evidence="9" type="ORF">EVA_07988</name>
</gene>
<dbReference type="EC" id="6.3.2.1" evidence="3"/>
<dbReference type="InterPro" id="IPR014729">
    <property type="entry name" value="Rossmann-like_a/b/a_fold"/>
</dbReference>
<dbReference type="Gene3D" id="3.30.1300.10">
    <property type="entry name" value="Pantoate-beta-alanine ligase, C-terminal domain"/>
    <property type="match status" value="1"/>
</dbReference>
<dbReference type="PANTHER" id="PTHR21299:SF1">
    <property type="entry name" value="PANTOATE--BETA-ALANINE LIGASE"/>
    <property type="match status" value="1"/>
</dbReference>
<dbReference type="UniPathway" id="UPA00028">
    <property type="reaction ID" value="UER00005"/>
</dbReference>
<comment type="catalytic activity">
    <reaction evidence="8">
        <text>(R)-pantoate + beta-alanine + ATP = (R)-pantothenate + AMP + diphosphate + H(+)</text>
        <dbReference type="Rhea" id="RHEA:10912"/>
        <dbReference type="ChEBI" id="CHEBI:15378"/>
        <dbReference type="ChEBI" id="CHEBI:15980"/>
        <dbReference type="ChEBI" id="CHEBI:29032"/>
        <dbReference type="ChEBI" id="CHEBI:30616"/>
        <dbReference type="ChEBI" id="CHEBI:33019"/>
        <dbReference type="ChEBI" id="CHEBI:57966"/>
        <dbReference type="ChEBI" id="CHEBI:456215"/>
        <dbReference type="EC" id="6.3.2.1"/>
    </reaction>
</comment>
<dbReference type="AlphaFoldDB" id="J9GAN6"/>
<dbReference type="InterPro" id="IPR042176">
    <property type="entry name" value="Pantoate_ligase_C"/>
</dbReference>